<evidence type="ECO:0000313" key="2">
    <source>
        <dbReference type="Proteomes" id="UP001629156"/>
    </source>
</evidence>
<reference evidence="1 2" key="1">
    <citation type="submission" date="2024-06" db="EMBL/GenBank/DDBJ databases">
        <authorList>
            <person name="Kaempfer P."/>
            <person name="Viver T."/>
        </authorList>
    </citation>
    <scope>NUCLEOTIDE SEQUENCE [LARGE SCALE GENOMIC DNA]</scope>
    <source>
        <strain evidence="1 2">ST-119</strain>
    </source>
</reference>
<comment type="caution">
    <text evidence="1">The sequence shown here is derived from an EMBL/GenBank/DDBJ whole genome shotgun (WGS) entry which is preliminary data.</text>
</comment>
<evidence type="ECO:0008006" key="3">
    <source>
        <dbReference type="Google" id="ProtNLM"/>
    </source>
</evidence>
<keyword evidence="2" id="KW-1185">Reference proteome</keyword>
<name>A0ABW8YZI7_9FLAO</name>
<gene>
    <name evidence="1" type="ORF">ABS766_14440</name>
</gene>
<organism evidence="1 2">
    <name type="scientific">Flavobacterium rhizosphaerae</name>
    <dbReference type="NCBI Taxonomy" id="3163298"/>
    <lineage>
        <taxon>Bacteria</taxon>
        <taxon>Pseudomonadati</taxon>
        <taxon>Bacteroidota</taxon>
        <taxon>Flavobacteriia</taxon>
        <taxon>Flavobacteriales</taxon>
        <taxon>Flavobacteriaceae</taxon>
        <taxon>Flavobacterium</taxon>
    </lineage>
</organism>
<dbReference type="EMBL" id="JBELPZ010000019">
    <property type="protein sequence ID" value="MFL9845618.1"/>
    <property type="molecule type" value="Genomic_DNA"/>
</dbReference>
<dbReference type="Proteomes" id="UP001629156">
    <property type="component" value="Unassembled WGS sequence"/>
</dbReference>
<proteinExistence type="predicted"/>
<protein>
    <recommendedName>
        <fullName evidence="3">Abortive infection protein-like C-terminal domain-containing protein</fullName>
    </recommendedName>
</protein>
<sequence>MDVEAYDSEQAIVIALNIIFQNHYKDFFSFFITLLTTYSDWKKEDLFIDDFREDLLLLGASPQVITELEKLAYRFSQQVPKTIVPSDVWNYNKLEEVVRDMDKSITDERFNLTITYAYTCLEGIFKAYVQQHLPEHKCVDKLNSLSTLVRDHLKTRLNDENRAYPEQILNLIPTITNGVSNARNEFSESHFDNQSEKWLAEFCRDCVSSVARLILKFID</sequence>
<accession>A0ABW8YZI7</accession>
<evidence type="ECO:0000313" key="1">
    <source>
        <dbReference type="EMBL" id="MFL9845618.1"/>
    </source>
</evidence>
<dbReference type="RefSeq" id="WP_408085900.1">
    <property type="nucleotide sequence ID" value="NZ_JBELPZ010000019.1"/>
</dbReference>